<dbReference type="VEuPathDB" id="VectorBase:HLOH_057056"/>
<name>A0A9J6GXN2_HAELO</name>
<protein>
    <submittedName>
        <fullName evidence="1">Uncharacterized protein</fullName>
    </submittedName>
</protein>
<dbReference type="EMBL" id="JABSTR010000010">
    <property type="protein sequence ID" value="KAH9380197.1"/>
    <property type="molecule type" value="Genomic_DNA"/>
</dbReference>
<reference evidence="1 2" key="1">
    <citation type="journal article" date="2020" name="Cell">
        <title>Large-Scale Comparative Analyses of Tick Genomes Elucidate Their Genetic Diversity and Vector Capacities.</title>
        <authorList>
            <consortium name="Tick Genome and Microbiome Consortium (TIGMIC)"/>
            <person name="Jia N."/>
            <person name="Wang J."/>
            <person name="Shi W."/>
            <person name="Du L."/>
            <person name="Sun Y."/>
            <person name="Zhan W."/>
            <person name="Jiang J.F."/>
            <person name="Wang Q."/>
            <person name="Zhang B."/>
            <person name="Ji P."/>
            <person name="Bell-Sakyi L."/>
            <person name="Cui X.M."/>
            <person name="Yuan T.T."/>
            <person name="Jiang B.G."/>
            <person name="Yang W.F."/>
            <person name="Lam T.T."/>
            <person name="Chang Q.C."/>
            <person name="Ding S.J."/>
            <person name="Wang X.J."/>
            <person name="Zhu J.G."/>
            <person name="Ruan X.D."/>
            <person name="Zhao L."/>
            <person name="Wei J.T."/>
            <person name="Ye R.Z."/>
            <person name="Que T.C."/>
            <person name="Du C.H."/>
            <person name="Zhou Y.H."/>
            <person name="Cheng J.X."/>
            <person name="Dai P.F."/>
            <person name="Guo W.B."/>
            <person name="Han X.H."/>
            <person name="Huang E.J."/>
            <person name="Li L.F."/>
            <person name="Wei W."/>
            <person name="Gao Y.C."/>
            <person name="Liu J.Z."/>
            <person name="Shao H.Z."/>
            <person name="Wang X."/>
            <person name="Wang C.C."/>
            <person name="Yang T.C."/>
            <person name="Huo Q.B."/>
            <person name="Li W."/>
            <person name="Chen H.Y."/>
            <person name="Chen S.E."/>
            <person name="Zhou L.G."/>
            <person name="Ni X.B."/>
            <person name="Tian J.H."/>
            <person name="Sheng Y."/>
            <person name="Liu T."/>
            <person name="Pan Y.S."/>
            <person name="Xia L.Y."/>
            <person name="Li J."/>
            <person name="Zhao F."/>
            <person name="Cao W.C."/>
        </authorList>
    </citation>
    <scope>NUCLEOTIDE SEQUENCE [LARGE SCALE GENOMIC DNA]</scope>
    <source>
        <strain evidence="1">HaeL-2018</strain>
    </source>
</reference>
<dbReference type="AlphaFoldDB" id="A0A9J6GXN2"/>
<organism evidence="1 2">
    <name type="scientific">Haemaphysalis longicornis</name>
    <name type="common">Bush tick</name>
    <dbReference type="NCBI Taxonomy" id="44386"/>
    <lineage>
        <taxon>Eukaryota</taxon>
        <taxon>Metazoa</taxon>
        <taxon>Ecdysozoa</taxon>
        <taxon>Arthropoda</taxon>
        <taxon>Chelicerata</taxon>
        <taxon>Arachnida</taxon>
        <taxon>Acari</taxon>
        <taxon>Parasitiformes</taxon>
        <taxon>Ixodida</taxon>
        <taxon>Ixodoidea</taxon>
        <taxon>Ixodidae</taxon>
        <taxon>Haemaphysalinae</taxon>
        <taxon>Haemaphysalis</taxon>
    </lineage>
</organism>
<proteinExistence type="predicted"/>
<keyword evidence="2" id="KW-1185">Reference proteome</keyword>
<comment type="caution">
    <text evidence="1">The sequence shown here is derived from an EMBL/GenBank/DDBJ whole genome shotgun (WGS) entry which is preliminary data.</text>
</comment>
<evidence type="ECO:0000313" key="2">
    <source>
        <dbReference type="Proteomes" id="UP000821853"/>
    </source>
</evidence>
<accession>A0A9J6GXN2</accession>
<dbReference type="Proteomes" id="UP000821853">
    <property type="component" value="Chromosome 8"/>
</dbReference>
<gene>
    <name evidence="1" type="ORF">HPB48_003321</name>
</gene>
<sequence>MGNSVAKDTPPDLSITTGNVTAMWSHSGENLGSDHFILATTILGEEYRVPLGNSSLMDWPKFPERREQARLDRATTSLLTLQEWTIQLRKDMNCSTTKIWTITTALSVDPHLLHFWEAGRSLIKRCKRHQPDRRLKGRVALLTEKAARYAAHLCK</sequence>
<evidence type="ECO:0000313" key="1">
    <source>
        <dbReference type="EMBL" id="KAH9380197.1"/>
    </source>
</evidence>